<reference evidence="1 2" key="1">
    <citation type="submission" date="2012-09" db="EMBL/GenBank/DDBJ databases">
        <title>The Genome Sequence of Massilia timonae CCUG 45783.</title>
        <authorList>
            <consortium name="The Broad Institute Genome Sequencing Platform"/>
            <person name="Earl A."/>
            <person name="Ward D."/>
            <person name="Feldgarden M."/>
            <person name="Gevers D."/>
            <person name="Huys G."/>
            <person name="Walker B."/>
            <person name="Young S.K."/>
            <person name="Zeng Q."/>
            <person name="Gargeya S."/>
            <person name="Fitzgerald M."/>
            <person name="Haas B."/>
            <person name="Abouelleil A."/>
            <person name="Alvarado L."/>
            <person name="Arachchi H.M."/>
            <person name="Berlin A.M."/>
            <person name="Chapman S.B."/>
            <person name="Goldberg J."/>
            <person name="Griggs A."/>
            <person name="Gujja S."/>
            <person name="Hansen M."/>
            <person name="Howarth C."/>
            <person name="Imamovic A."/>
            <person name="Larimer J."/>
            <person name="McCowen C."/>
            <person name="Montmayeur A."/>
            <person name="Murphy C."/>
            <person name="Neiman D."/>
            <person name="Pearson M."/>
            <person name="Priest M."/>
            <person name="Roberts A."/>
            <person name="Saif S."/>
            <person name="Shea T."/>
            <person name="Sisk P."/>
            <person name="Sykes S."/>
            <person name="Wortman J."/>
            <person name="Nusbaum C."/>
            <person name="Birren B."/>
        </authorList>
    </citation>
    <scope>NUCLEOTIDE SEQUENCE [LARGE SCALE GENOMIC DNA]</scope>
    <source>
        <strain evidence="1 2">CCUG 45783</strain>
    </source>
</reference>
<accession>K9DR28</accession>
<protein>
    <recommendedName>
        <fullName evidence="3">Peptidase C51 domain-containing protein</fullName>
    </recommendedName>
</protein>
<proteinExistence type="predicted"/>
<keyword evidence="2" id="KW-1185">Reference proteome</keyword>
<name>K9DR28_9BURK</name>
<sequence length="75" mass="8691">MLLRLGFHQLTVEDSDKFIPMKGDVVVLQPYEGGNPSGHIAAFDGRIWISDFRQIDFWSGPGYRRKRPAHVFYRP</sequence>
<comment type="caution">
    <text evidence="1">The sequence shown here is derived from an EMBL/GenBank/DDBJ whole genome shotgun (WGS) entry which is preliminary data.</text>
</comment>
<evidence type="ECO:0008006" key="3">
    <source>
        <dbReference type="Google" id="ProtNLM"/>
    </source>
</evidence>
<dbReference type="AlphaFoldDB" id="K9DR28"/>
<dbReference type="eggNOG" id="COG3209">
    <property type="taxonomic scope" value="Bacteria"/>
</dbReference>
<evidence type="ECO:0000313" key="1">
    <source>
        <dbReference type="EMBL" id="EKU81197.1"/>
    </source>
</evidence>
<dbReference type="Gene3D" id="3.90.1720.10">
    <property type="entry name" value="endopeptidase domain like (from Nostoc punctiforme)"/>
    <property type="match status" value="1"/>
</dbReference>
<dbReference type="Proteomes" id="UP000009874">
    <property type="component" value="Unassembled WGS sequence"/>
</dbReference>
<gene>
    <name evidence="1" type="ORF">HMPREF9710_03523</name>
</gene>
<organism evidence="1 2">
    <name type="scientific">Massilia timonae CCUG 45783</name>
    <dbReference type="NCBI Taxonomy" id="883126"/>
    <lineage>
        <taxon>Bacteria</taxon>
        <taxon>Pseudomonadati</taxon>
        <taxon>Pseudomonadota</taxon>
        <taxon>Betaproteobacteria</taxon>
        <taxon>Burkholderiales</taxon>
        <taxon>Oxalobacteraceae</taxon>
        <taxon>Telluria group</taxon>
        <taxon>Massilia</taxon>
    </lineage>
</organism>
<dbReference type="EMBL" id="AGZI01000042">
    <property type="protein sequence ID" value="EKU81197.1"/>
    <property type="molecule type" value="Genomic_DNA"/>
</dbReference>
<dbReference type="RefSeq" id="WP_005668566.1">
    <property type="nucleotide sequence ID" value="NZ_JH992924.1"/>
</dbReference>
<evidence type="ECO:0000313" key="2">
    <source>
        <dbReference type="Proteomes" id="UP000009874"/>
    </source>
</evidence>
<dbReference type="HOGENOM" id="CLU_2719939_0_0_4"/>